<protein>
    <submittedName>
        <fullName evidence="1">Uncharacterized protein</fullName>
    </submittedName>
</protein>
<evidence type="ECO:0000313" key="1">
    <source>
        <dbReference type="EMBL" id="QHS95575.1"/>
    </source>
</evidence>
<sequence length="246" mass="28654">MFTFLAFVLFGLYHVYITNPQAFDRLKVAAIFGIIQSQMLIEYTIAKGNKIWKACEKYVQKNLIPREKIFSNEHILDCVAISYHLNDSVGGSMVRHQFTKKDIDEGKIIRNNSIIITEIKFDTLDVVKLIYHYGRDYSMKNMHELIENQFVGGYPDPLRCPFMCVDVVYADNRYDITGMLKEYLYSGNNILSTLTLGFIRMLMLEHFDVFIKPNTPFSIHIVDHEVNMNNIYCTGDEVDGSYYYKL</sequence>
<accession>A0A6C0BT11</accession>
<dbReference type="AlphaFoldDB" id="A0A6C0BT11"/>
<reference evidence="1" key="1">
    <citation type="journal article" date="2020" name="Nature">
        <title>Giant virus diversity and host interactions through global metagenomics.</title>
        <authorList>
            <person name="Schulz F."/>
            <person name="Roux S."/>
            <person name="Paez-Espino D."/>
            <person name="Jungbluth S."/>
            <person name="Walsh D.A."/>
            <person name="Denef V.J."/>
            <person name="McMahon K.D."/>
            <person name="Konstantinidis K.T."/>
            <person name="Eloe-Fadrosh E.A."/>
            <person name="Kyrpides N.C."/>
            <person name="Woyke T."/>
        </authorList>
    </citation>
    <scope>NUCLEOTIDE SEQUENCE</scope>
    <source>
        <strain evidence="1">GVMAG-M-3300018868-6</strain>
    </source>
</reference>
<name>A0A6C0BT11_9ZZZZ</name>
<dbReference type="EMBL" id="MN739253">
    <property type="protein sequence ID" value="QHS95575.1"/>
    <property type="molecule type" value="Genomic_DNA"/>
</dbReference>
<organism evidence="1">
    <name type="scientific">viral metagenome</name>
    <dbReference type="NCBI Taxonomy" id="1070528"/>
    <lineage>
        <taxon>unclassified sequences</taxon>
        <taxon>metagenomes</taxon>
        <taxon>organismal metagenomes</taxon>
    </lineage>
</organism>
<proteinExistence type="predicted"/>